<comment type="catalytic activity">
    <reaction evidence="8">
        <text>kanamycin B + acetyl-CoA = N(6')-acetylkanamycin B + CoA + H(+)</text>
        <dbReference type="Rhea" id="RHEA:16449"/>
        <dbReference type="ChEBI" id="CHEBI:15378"/>
        <dbReference type="ChEBI" id="CHEBI:57287"/>
        <dbReference type="ChEBI" id="CHEBI:57288"/>
        <dbReference type="ChEBI" id="CHEBI:58390"/>
        <dbReference type="ChEBI" id="CHEBI:58549"/>
        <dbReference type="EC" id="2.3.1.82"/>
    </reaction>
</comment>
<keyword evidence="5" id="KW-0046">Antibiotic resistance</keyword>
<evidence type="ECO:0000256" key="8">
    <source>
        <dbReference type="ARBA" id="ARBA00048923"/>
    </source>
</evidence>
<dbReference type="KEGG" id="run:DR864_12290"/>
<protein>
    <recommendedName>
        <fullName evidence="3">Aminoglycoside N(6')-acetyltransferase type 1</fullName>
        <ecNumber evidence="2">2.3.1.82</ecNumber>
    </recommendedName>
    <alternativeName>
        <fullName evidence="7">Aminoglycoside resistance protein</fullName>
    </alternativeName>
</protein>
<dbReference type="SUPFAM" id="SSF55729">
    <property type="entry name" value="Acyl-CoA N-acyltransferases (Nat)"/>
    <property type="match status" value="1"/>
</dbReference>
<dbReference type="NCBIfam" id="NF043067">
    <property type="entry name" value="AAC_6p_group_E"/>
    <property type="match status" value="1"/>
</dbReference>
<dbReference type="RefSeq" id="WP_114067261.1">
    <property type="nucleotide sequence ID" value="NZ_CP030850.1"/>
</dbReference>
<comment type="subunit">
    <text evidence="1">Homodimer.</text>
</comment>
<evidence type="ECO:0000256" key="7">
    <source>
        <dbReference type="ARBA" id="ARBA00029660"/>
    </source>
</evidence>
<accession>A0A344TIK7</accession>
<proteinExistence type="predicted"/>
<dbReference type="InterPro" id="IPR000182">
    <property type="entry name" value="GNAT_dom"/>
</dbReference>
<dbReference type="Pfam" id="PF00583">
    <property type="entry name" value="Acetyltransf_1"/>
    <property type="match status" value="1"/>
</dbReference>
<keyword evidence="6" id="KW-0012">Acyltransferase</keyword>
<dbReference type="EMBL" id="CP030850">
    <property type="protein sequence ID" value="AXE18478.1"/>
    <property type="molecule type" value="Genomic_DNA"/>
</dbReference>
<dbReference type="GO" id="GO:0047663">
    <property type="term" value="F:aminoglycoside 6'-N-acetyltransferase activity"/>
    <property type="evidence" value="ECO:0007669"/>
    <property type="project" value="UniProtKB-EC"/>
</dbReference>
<reference evidence="10 11" key="1">
    <citation type="submission" date="2018-07" db="EMBL/GenBank/DDBJ databases">
        <title>Genome sequencing of Runella.</title>
        <authorList>
            <person name="Baek M.-G."/>
            <person name="Yi H."/>
        </authorList>
    </citation>
    <scope>NUCLEOTIDE SEQUENCE [LARGE SCALE GENOMIC DNA]</scope>
    <source>
        <strain evidence="10 11">HYN0085</strain>
    </source>
</reference>
<dbReference type="AlphaFoldDB" id="A0A344TIK7"/>
<dbReference type="CDD" id="cd04301">
    <property type="entry name" value="NAT_SF"/>
    <property type="match status" value="1"/>
</dbReference>
<evidence type="ECO:0000256" key="3">
    <source>
        <dbReference type="ARBA" id="ARBA00017677"/>
    </source>
</evidence>
<dbReference type="Gene3D" id="3.40.630.30">
    <property type="match status" value="1"/>
</dbReference>
<evidence type="ECO:0000313" key="11">
    <source>
        <dbReference type="Proteomes" id="UP000251993"/>
    </source>
</evidence>
<dbReference type="PIRSF" id="PIRSF000452">
    <property type="entry name" value="6-N-acetyltransf"/>
    <property type="match status" value="1"/>
</dbReference>
<dbReference type="InterPro" id="IPR024170">
    <property type="entry name" value="Aminoglycoside_N6-AcTrfrase"/>
</dbReference>
<name>A0A344TIK7_9BACT</name>
<evidence type="ECO:0000256" key="4">
    <source>
        <dbReference type="ARBA" id="ARBA00022679"/>
    </source>
</evidence>
<keyword evidence="11" id="KW-1185">Reference proteome</keyword>
<organism evidence="10 11">
    <name type="scientific">Runella rosea</name>
    <dbReference type="NCBI Taxonomy" id="2259595"/>
    <lineage>
        <taxon>Bacteria</taxon>
        <taxon>Pseudomonadati</taxon>
        <taxon>Bacteroidota</taxon>
        <taxon>Cytophagia</taxon>
        <taxon>Cytophagales</taxon>
        <taxon>Spirosomataceae</taxon>
        <taxon>Runella</taxon>
    </lineage>
</organism>
<dbReference type="Proteomes" id="UP000251993">
    <property type="component" value="Chromosome"/>
</dbReference>
<evidence type="ECO:0000256" key="5">
    <source>
        <dbReference type="ARBA" id="ARBA00023251"/>
    </source>
</evidence>
<dbReference type="OrthoDB" id="9799096at2"/>
<evidence type="ECO:0000256" key="2">
    <source>
        <dbReference type="ARBA" id="ARBA00012888"/>
    </source>
</evidence>
<dbReference type="GO" id="GO:0046677">
    <property type="term" value="P:response to antibiotic"/>
    <property type="evidence" value="ECO:0007669"/>
    <property type="project" value="UniProtKB-KW"/>
</dbReference>
<evidence type="ECO:0000313" key="10">
    <source>
        <dbReference type="EMBL" id="AXE18478.1"/>
    </source>
</evidence>
<feature type="domain" description="N-acetyltransferase" evidence="9">
    <location>
        <begin position="1"/>
        <end position="145"/>
    </location>
</feature>
<dbReference type="InterPro" id="IPR016181">
    <property type="entry name" value="Acyl_CoA_acyltransferase"/>
</dbReference>
<evidence type="ECO:0000256" key="6">
    <source>
        <dbReference type="ARBA" id="ARBA00023315"/>
    </source>
</evidence>
<dbReference type="EC" id="2.3.1.82" evidence="2"/>
<evidence type="ECO:0000259" key="9">
    <source>
        <dbReference type="PROSITE" id="PS51186"/>
    </source>
</evidence>
<dbReference type="PROSITE" id="PS51186">
    <property type="entry name" value="GNAT"/>
    <property type="match status" value="1"/>
</dbReference>
<sequence length="145" mass="16646">MHIEVLSAHNCHALTELALELWPECIFEEEYEQFAELIDSENDICYVVREQEEYIGFVHVSIRHEYVEGADDLPVAYVEGIYVKPKYQKQGVAKQLMAVSEAWAKQKGLTQMASDTSVENSVSIEFHQKIGFTEAERIVCFIKTL</sequence>
<gene>
    <name evidence="10" type="ORF">DR864_12290</name>
</gene>
<keyword evidence="4 10" id="KW-0808">Transferase</keyword>
<dbReference type="PANTHER" id="PTHR43072">
    <property type="entry name" value="N-ACETYLTRANSFERASE"/>
    <property type="match status" value="1"/>
</dbReference>
<evidence type="ECO:0000256" key="1">
    <source>
        <dbReference type="ARBA" id="ARBA00011738"/>
    </source>
</evidence>